<sequence length="232" mass="24599">MTRTVSFLIPAVFLLQSLACFESGTPDKPDSATLALASFLEGTPTTECETLFDDSSAQIQPLCQPQAGTGKHYRLEGIRTTASHFTVYFYLGLASGLTGTTAPTPTQGEFRFTLYHGCPSGCGPSPIPPQSYANYGDNNNVNTTTTFDSFASIPSTVCVDVSENTPPRVTIWATGINGADCLQRSTLKASTSILDKSDWPNANPLNTRNAYVKRGSAGGTLVKAVVSSIPVL</sequence>
<evidence type="ECO:0000313" key="2">
    <source>
        <dbReference type="EMBL" id="PJZ72467.1"/>
    </source>
</evidence>
<protein>
    <submittedName>
        <fullName evidence="2">Uncharacterized protein</fullName>
    </submittedName>
</protein>
<comment type="caution">
    <text evidence="2">The sequence shown here is derived from an EMBL/GenBank/DDBJ whole genome shotgun (WGS) entry which is preliminary data.</text>
</comment>
<dbReference type="EMBL" id="NPDY01000010">
    <property type="protein sequence ID" value="PJZ69332.1"/>
    <property type="molecule type" value="Genomic_DNA"/>
</dbReference>
<dbReference type="RefSeq" id="WP_100714146.1">
    <property type="nucleotide sequence ID" value="NZ_NPDY01000010.1"/>
</dbReference>
<reference evidence="3 4" key="1">
    <citation type="submission" date="2017-07" db="EMBL/GenBank/DDBJ databases">
        <title>Leptospira spp. isolated from tropical soils.</title>
        <authorList>
            <person name="Thibeaux R."/>
            <person name="Iraola G."/>
            <person name="Ferres I."/>
            <person name="Bierque E."/>
            <person name="Girault D."/>
            <person name="Soupe-Gilbert M.-E."/>
            <person name="Picardeau M."/>
            <person name="Goarant C."/>
        </authorList>
    </citation>
    <scope>NUCLEOTIDE SEQUENCE [LARGE SCALE GENOMIC DNA]</scope>
    <source>
        <strain evidence="2 4">FH1-B-B1</strain>
        <strain evidence="1 3">FH1-B-C1</strain>
    </source>
</reference>
<organism evidence="2 4">
    <name type="scientific">Leptospira perolatii</name>
    <dbReference type="NCBI Taxonomy" id="2023191"/>
    <lineage>
        <taxon>Bacteria</taxon>
        <taxon>Pseudomonadati</taxon>
        <taxon>Spirochaetota</taxon>
        <taxon>Spirochaetia</taxon>
        <taxon>Leptospirales</taxon>
        <taxon>Leptospiraceae</taxon>
        <taxon>Leptospira</taxon>
    </lineage>
</organism>
<evidence type="ECO:0000313" key="3">
    <source>
        <dbReference type="Proteomes" id="UP000231962"/>
    </source>
</evidence>
<evidence type="ECO:0000313" key="1">
    <source>
        <dbReference type="EMBL" id="PJZ69332.1"/>
    </source>
</evidence>
<dbReference type="EMBL" id="NPDZ01000009">
    <property type="protein sequence ID" value="PJZ72467.1"/>
    <property type="molecule type" value="Genomic_DNA"/>
</dbReference>
<dbReference type="AlphaFoldDB" id="A0A2M9ZK74"/>
<dbReference type="Proteomes" id="UP000231990">
    <property type="component" value="Unassembled WGS sequence"/>
</dbReference>
<name>A0A2M9ZK74_9LEPT</name>
<keyword evidence="3" id="KW-1185">Reference proteome</keyword>
<gene>
    <name evidence="1" type="ORF">CH360_11265</name>
    <name evidence="2" type="ORF">CH373_13700</name>
</gene>
<evidence type="ECO:0000313" key="4">
    <source>
        <dbReference type="Proteomes" id="UP000231990"/>
    </source>
</evidence>
<proteinExistence type="predicted"/>
<accession>A0A2M9ZK74</accession>
<dbReference type="Proteomes" id="UP000231962">
    <property type="component" value="Unassembled WGS sequence"/>
</dbReference>
<dbReference type="OrthoDB" id="329119at2"/>